<feature type="transmembrane region" description="Helical" evidence="6">
    <location>
        <begin position="6"/>
        <end position="28"/>
    </location>
</feature>
<feature type="transmembrane region" description="Helical" evidence="6">
    <location>
        <begin position="227"/>
        <end position="245"/>
    </location>
</feature>
<evidence type="ECO:0000256" key="3">
    <source>
        <dbReference type="ARBA" id="ARBA00022692"/>
    </source>
</evidence>
<accession>A0A6J7C189</accession>
<keyword evidence="3 6" id="KW-0812">Transmembrane</keyword>
<feature type="transmembrane region" description="Helical" evidence="6">
    <location>
        <begin position="99"/>
        <end position="119"/>
    </location>
</feature>
<dbReference type="PANTHER" id="PTHR43370">
    <property type="entry name" value="SUGAR ABC TRANSPORTER INTEGRAL MEMBRANE PROTEIN-RELATED"/>
    <property type="match status" value="1"/>
</dbReference>
<dbReference type="GO" id="GO:0005886">
    <property type="term" value="C:plasma membrane"/>
    <property type="evidence" value="ECO:0007669"/>
    <property type="project" value="UniProtKB-SubCell"/>
</dbReference>
<evidence type="ECO:0000256" key="4">
    <source>
        <dbReference type="ARBA" id="ARBA00022989"/>
    </source>
</evidence>
<dbReference type="CDD" id="cd06580">
    <property type="entry name" value="TM_PBP1_transp_TpRbsC_like"/>
    <property type="match status" value="1"/>
</dbReference>
<evidence type="ECO:0000256" key="6">
    <source>
        <dbReference type="SAM" id="Phobius"/>
    </source>
</evidence>
<dbReference type="GO" id="GO:0022857">
    <property type="term" value="F:transmembrane transporter activity"/>
    <property type="evidence" value="ECO:0007669"/>
    <property type="project" value="InterPro"/>
</dbReference>
<dbReference type="EMBL" id="CAFBIY010000066">
    <property type="protein sequence ID" value="CAB4850904.1"/>
    <property type="molecule type" value="Genomic_DNA"/>
</dbReference>
<proteinExistence type="predicted"/>
<protein>
    <submittedName>
        <fullName evidence="9">Unannotated protein</fullName>
    </submittedName>
</protein>
<gene>
    <name evidence="8" type="ORF">UFOPK3099_00627</name>
    <name evidence="9" type="ORF">UFOPK3267_01346</name>
    <name evidence="10" type="ORF">UFOPK3651_01193</name>
    <name evidence="11" type="ORF">UFOPK3931_00194</name>
    <name evidence="7" type="ORF">UFOPK4189_01106</name>
</gene>
<keyword evidence="2" id="KW-1003">Cell membrane</keyword>
<dbReference type="AlphaFoldDB" id="A0A6J7C189"/>
<dbReference type="EMBL" id="CAFBMT010000005">
    <property type="protein sequence ID" value="CAB4926325.1"/>
    <property type="molecule type" value="Genomic_DNA"/>
</dbReference>
<comment type="subcellular location">
    <subcellularLocation>
        <location evidence="1">Cell membrane</location>
        <topology evidence="1">Multi-pass membrane protein</topology>
    </subcellularLocation>
</comment>
<evidence type="ECO:0000313" key="9">
    <source>
        <dbReference type="EMBL" id="CAB4850904.1"/>
    </source>
</evidence>
<dbReference type="Pfam" id="PF02653">
    <property type="entry name" value="BPD_transp_2"/>
    <property type="match status" value="1"/>
</dbReference>
<evidence type="ECO:0000313" key="8">
    <source>
        <dbReference type="EMBL" id="CAB4809356.1"/>
    </source>
</evidence>
<dbReference type="EMBL" id="CAESGF010000005">
    <property type="protein sequence ID" value="CAB4363324.1"/>
    <property type="molecule type" value="Genomic_DNA"/>
</dbReference>
<dbReference type="InterPro" id="IPR001851">
    <property type="entry name" value="ABC_transp_permease"/>
</dbReference>
<feature type="transmembrane region" description="Helical" evidence="6">
    <location>
        <begin position="146"/>
        <end position="169"/>
    </location>
</feature>
<evidence type="ECO:0000313" key="11">
    <source>
        <dbReference type="EMBL" id="CAB4971916.1"/>
    </source>
</evidence>
<feature type="transmembrane region" description="Helical" evidence="6">
    <location>
        <begin position="199"/>
        <end position="221"/>
    </location>
</feature>
<dbReference type="EMBL" id="CAFBOL010000003">
    <property type="protein sequence ID" value="CAB4971916.1"/>
    <property type="molecule type" value="Genomic_DNA"/>
</dbReference>
<evidence type="ECO:0000256" key="2">
    <source>
        <dbReference type="ARBA" id="ARBA00022475"/>
    </source>
</evidence>
<evidence type="ECO:0000256" key="1">
    <source>
        <dbReference type="ARBA" id="ARBA00004651"/>
    </source>
</evidence>
<feature type="transmembrane region" description="Helical" evidence="6">
    <location>
        <begin position="35"/>
        <end position="56"/>
    </location>
</feature>
<dbReference type="PANTHER" id="PTHR43370:SF2">
    <property type="entry name" value="ABC TRANSPORTER PERMEASE PROTEIN"/>
    <property type="match status" value="1"/>
</dbReference>
<sequence>MNSNLFIVIAASAIYYGTPLLFSALGGVLTERSGVLNLGVEGMMLMGAVCASWTASRVDGPGWLVLSLALLAGIAAGSAAALLHAFATITLRVNQTVSGLAITILAGSAGLSSYLASVWDLKNPVKHQFGKLDVFGLSDMPILGPILFHHTLLTYLSWALVVLISWYLFRTRSGLQLRAVGESPQTADAVGINVVRTRYVHTILGGALAGIGGVCFSLSIVPTWQDGMTAGRGWIAIALVIFGFWRPDLAMVGAYVFGAFSSLSLTLQARGVKITPQLLDSLPYVMTIAVLVAVSGGWAKRRLGAPAALGIPYEREER</sequence>
<evidence type="ECO:0000313" key="10">
    <source>
        <dbReference type="EMBL" id="CAB4926325.1"/>
    </source>
</evidence>
<evidence type="ECO:0000313" key="7">
    <source>
        <dbReference type="EMBL" id="CAB4363324.1"/>
    </source>
</evidence>
<keyword evidence="5 6" id="KW-0472">Membrane</keyword>
<feature type="transmembrane region" description="Helical" evidence="6">
    <location>
        <begin position="252"/>
        <end position="269"/>
    </location>
</feature>
<dbReference type="EMBL" id="CAFAAV010000033">
    <property type="protein sequence ID" value="CAB4809356.1"/>
    <property type="molecule type" value="Genomic_DNA"/>
</dbReference>
<evidence type="ECO:0000256" key="5">
    <source>
        <dbReference type="ARBA" id="ARBA00023136"/>
    </source>
</evidence>
<feature type="transmembrane region" description="Helical" evidence="6">
    <location>
        <begin position="62"/>
        <end position="87"/>
    </location>
</feature>
<name>A0A6J7C189_9ZZZZ</name>
<keyword evidence="4 6" id="KW-1133">Transmembrane helix</keyword>
<organism evidence="9">
    <name type="scientific">freshwater metagenome</name>
    <dbReference type="NCBI Taxonomy" id="449393"/>
    <lineage>
        <taxon>unclassified sequences</taxon>
        <taxon>metagenomes</taxon>
        <taxon>ecological metagenomes</taxon>
    </lineage>
</organism>
<feature type="transmembrane region" description="Helical" evidence="6">
    <location>
        <begin position="281"/>
        <end position="299"/>
    </location>
</feature>
<reference evidence="9" key="1">
    <citation type="submission" date="2020-05" db="EMBL/GenBank/DDBJ databases">
        <authorList>
            <person name="Chiriac C."/>
            <person name="Salcher M."/>
            <person name="Ghai R."/>
            <person name="Kavagutti S V."/>
        </authorList>
    </citation>
    <scope>NUCLEOTIDE SEQUENCE</scope>
</reference>